<keyword evidence="8" id="KW-0326">Glycosidase</keyword>
<dbReference type="EMBL" id="WWBZ02000022">
    <property type="protein sequence ID" value="KAF4308740.1"/>
    <property type="molecule type" value="Genomic_DNA"/>
</dbReference>
<dbReference type="PRINTS" id="PR00133">
    <property type="entry name" value="GLHYDRLASE3"/>
</dbReference>
<dbReference type="PROSITE" id="PS51820">
    <property type="entry name" value="PA14"/>
    <property type="match status" value="1"/>
</dbReference>
<evidence type="ECO:0000256" key="1">
    <source>
        <dbReference type="ARBA" id="ARBA00004851"/>
    </source>
</evidence>
<evidence type="ECO:0000313" key="15">
    <source>
        <dbReference type="Proteomes" id="UP000572817"/>
    </source>
</evidence>
<dbReference type="OrthoDB" id="2123594at2759"/>
<dbReference type="InterPro" id="IPR037524">
    <property type="entry name" value="PA14/GLEYA"/>
</dbReference>
<dbReference type="SUPFAM" id="SSF56988">
    <property type="entry name" value="Anthrax protective antigen"/>
    <property type="match status" value="1"/>
</dbReference>
<feature type="chain" id="PRO_5034229824" description="xylan 1,4-beta-xylosidase" evidence="12">
    <location>
        <begin position="22"/>
        <end position="981"/>
    </location>
</feature>
<dbReference type="Gene3D" id="3.40.50.1700">
    <property type="entry name" value="Glycoside hydrolase family 3 C-terminal domain"/>
    <property type="match status" value="2"/>
</dbReference>
<comment type="pathway">
    <text evidence="1">Glycan degradation; xylan degradation.</text>
</comment>
<dbReference type="Gene3D" id="2.60.40.10">
    <property type="entry name" value="Immunoglobulins"/>
    <property type="match status" value="1"/>
</dbReference>
<evidence type="ECO:0000256" key="5">
    <source>
        <dbReference type="ARBA" id="ARBA00022801"/>
    </source>
</evidence>
<comment type="catalytic activity">
    <reaction evidence="10">
        <text>Hydrolysis of (1-&gt;4)-beta-D-xylans, to remove successive D-xylose residues from the non-reducing termini.</text>
        <dbReference type="EC" id="3.2.1.37"/>
    </reaction>
</comment>
<evidence type="ECO:0000256" key="3">
    <source>
        <dbReference type="ARBA" id="ARBA00022651"/>
    </source>
</evidence>
<sequence>MRPVASAAFLAALLSLPKVFTLQPRQSDHGASSKDAFINNLVSEMTVSELVLQFHLMFGDNIVGPRSENELYDFAMQAAPDAAVGNLHDWYPLNTSYYNGMQKLIAEKARLKIPFMHFGECLHGVGSYKQSMFPRNSNTLLLLTNDADTISESIGLSSSFDSGLVYRVGRAIGTEARSIGVHACLSPVLDLSGKEPRFGRGQEAWGEDKVLTSLMGVAYASGLSKNGSWSDSDAVVPVMKHFAAYGAPQSGLNAAPWMGRGNREILEELLMPFKAVVDLGGVRGVMMAYNELDDIPAHVSPLLYQALEDWGYDGFIMGDDLGISMLEGRHQVSTGPADTLTQWFNAGGMIQFYDYSLEDFLNTIAGLVSNDSVALSTLQSHVKRILRVKYDLGLFSDALIPDSIEPQTVTDSHVPLTLEAAQKSIVLLENRNSTLPLMREEQNVQKIALIGPFIDTLNYGDYSGTFGASPVANSSTLQQAVQSHLASLDTPVELLTAWGANQWLFNQQVPIPGYHLSPPNGTNANSSGTIEGLLATYYSDINFTTPLVQTVETPFLDWGLYPPPGLPSNNFSATWEGILTVPSTLTETVEGYLGVAVLANTTATLYIDGQPLVTSPLTTTGNLLSNIEPRTWTAVNSTAAPPGSVAFTFHPGARHRIRIAYQAYNLYQKIENESSLNAQILLFWNLVDARQGSPAPALAQAISAAHTADAIVLHLGSSWSSDGEGGDRATMSLSPNQTALVDAVFSAAETSGKPVVLVLTGGRPLAIPEYYERAAAVLHTFFPGQQGGRAVADVLFGAVNPGGRMPVSVARSVGQLPVFYNYKYTARAVKYLDEEITPAYPFGHGLSYSNFSVGGFGVLVVRGGDVVGDAAAFSAGDLLRFGVTVRNEGPLPGSHVVQVYLLQRVSQITQPVRQLVAFARVYLEVGEERGVEVEVEADRYLRILDRKMEWRVEGGEYMFAVLTNGGEDAEQAGNVTITCVE</sequence>
<dbReference type="GO" id="GO:0009044">
    <property type="term" value="F:xylan 1,4-beta-xylosidase activity"/>
    <property type="evidence" value="ECO:0007669"/>
    <property type="project" value="UniProtKB-EC"/>
</dbReference>
<dbReference type="Pfam" id="PF01915">
    <property type="entry name" value="Glyco_hydro_3_C"/>
    <property type="match status" value="1"/>
</dbReference>
<evidence type="ECO:0000256" key="7">
    <source>
        <dbReference type="ARBA" id="ARBA00023277"/>
    </source>
</evidence>
<feature type="domain" description="PA14" evidence="13">
    <location>
        <begin position="528"/>
        <end position="702"/>
    </location>
</feature>
<keyword evidence="6" id="KW-0325">Glycoprotein</keyword>
<evidence type="ECO:0000256" key="4">
    <source>
        <dbReference type="ARBA" id="ARBA00022729"/>
    </source>
</evidence>
<evidence type="ECO:0000256" key="11">
    <source>
        <dbReference type="ARBA" id="ARBA00026107"/>
    </source>
</evidence>
<evidence type="ECO:0000256" key="8">
    <source>
        <dbReference type="ARBA" id="ARBA00023295"/>
    </source>
</evidence>
<evidence type="ECO:0000256" key="12">
    <source>
        <dbReference type="SAM" id="SignalP"/>
    </source>
</evidence>
<dbReference type="InterPro" id="IPR001764">
    <property type="entry name" value="Glyco_hydro_3_N"/>
</dbReference>
<comment type="similarity">
    <text evidence="2">Belongs to the glycosyl hydrolase 3 family.</text>
</comment>
<dbReference type="InterPro" id="IPR002772">
    <property type="entry name" value="Glyco_hydro_3_C"/>
</dbReference>
<keyword evidence="5 14" id="KW-0378">Hydrolase</keyword>
<dbReference type="GO" id="GO:0031222">
    <property type="term" value="P:arabinan catabolic process"/>
    <property type="evidence" value="ECO:0007669"/>
    <property type="project" value="TreeGrafter"/>
</dbReference>
<dbReference type="InterPro" id="IPR044993">
    <property type="entry name" value="BXL"/>
</dbReference>
<comment type="caution">
    <text evidence="14">The sequence shown here is derived from an EMBL/GenBank/DDBJ whole genome shotgun (WGS) entry which is preliminary data.</text>
</comment>
<feature type="signal peptide" evidence="12">
    <location>
        <begin position="1"/>
        <end position="21"/>
    </location>
</feature>
<dbReference type="PANTHER" id="PTHR42721:SF3">
    <property type="entry name" value="BETA-D-XYLOSIDASE 5-RELATED"/>
    <property type="match status" value="1"/>
</dbReference>
<evidence type="ECO:0000256" key="9">
    <source>
        <dbReference type="ARBA" id="ARBA00023326"/>
    </source>
</evidence>
<dbReference type="AlphaFoldDB" id="A0A8H4N4I1"/>
<evidence type="ECO:0000259" key="13">
    <source>
        <dbReference type="PROSITE" id="PS51820"/>
    </source>
</evidence>
<dbReference type="GO" id="GO:0046556">
    <property type="term" value="F:alpha-L-arabinofuranosidase activity"/>
    <property type="evidence" value="ECO:0007669"/>
    <property type="project" value="TreeGrafter"/>
</dbReference>
<dbReference type="InterPro" id="IPR026891">
    <property type="entry name" value="Fn3-like"/>
</dbReference>
<dbReference type="PANTHER" id="PTHR42721">
    <property type="entry name" value="SUGAR HYDROLASE-RELATED"/>
    <property type="match status" value="1"/>
</dbReference>
<keyword evidence="9" id="KW-0624">Polysaccharide degradation</keyword>
<keyword evidence="7" id="KW-0119">Carbohydrate metabolism</keyword>
<dbReference type="Pfam" id="PF14310">
    <property type="entry name" value="Fn3-like"/>
    <property type="match status" value="1"/>
</dbReference>
<dbReference type="GO" id="GO:0045493">
    <property type="term" value="P:xylan catabolic process"/>
    <property type="evidence" value="ECO:0007669"/>
    <property type="project" value="UniProtKB-KW"/>
</dbReference>
<dbReference type="InterPro" id="IPR013783">
    <property type="entry name" value="Ig-like_fold"/>
</dbReference>
<dbReference type="SMART" id="SM01217">
    <property type="entry name" value="Fn3_like"/>
    <property type="match status" value="1"/>
</dbReference>
<proteinExistence type="inferred from homology"/>
<dbReference type="InterPro" id="IPR017853">
    <property type="entry name" value="GH"/>
</dbReference>
<dbReference type="InterPro" id="IPR036881">
    <property type="entry name" value="Glyco_hydro_3_C_sf"/>
</dbReference>
<dbReference type="Pfam" id="PF00933">
    <property type="entry name" value="Glyco_hydro_3"/>
    <property type="match status" value="1"/>
</dbReference>
<name>A0A8H4N4I1_9PEZI</name>
<dbReference type="EC" id="3.2.1.37" evidence="11"/>
<dbReference type="Proteomes" id="UP000572817">
    <property type="component" value="Unassembled WGS sequence"/>
</dbReference>
<evidence type="ECO:0000256" key="2">
    <source>
        <dbReference type="ARBA" id="ARBA00005336"/>
    </source>
</evidence>
<dbReference type="SUPFAM" id="SSF52279">
    <property type="entry name" value="Beta-D-glucan exohydrolase, C-terminal domain"/>
    <property type="match status" value="1"/>
</dbReference>
<accession>A0A8H4N4I1</accession>
<evidence type="ECO:0000313" key="14">
    <source>
        <dbReference type="EMBL" id="KAF4308740.1"/>
    </source>
</evidence>
<evidence type="ECO:0000256" key="10">
    <source>
        <dbReference type="ARBA" id="ARBA00024574"/>
    </source>
</evidence>
<gene>
    <name evidence="14" type="ORF">GTA08_BOTSDO03804</name>
</gene>
<protein>
    <recommendedName>
        <fullName evidence="11">xylan 1,4-beta-xylosidase</fullName>
        <ecNumber evidence="11">3.2.1.37</ecNumber>
    </recommendedName>
</protein>
<keyword evidence="15" id="KW-1185">Reference proteome</keyword>
<evidence type="ECO:0000256" key="6">
    <source>
        <dbReference type="ARBA" id="ARBA00023180"/>
    </source>
</evidence>
<keyword evidence="4 12" id="KW-0732">Signal</keyword>
<dbReference type="InterPro" id="IPR036962">
    <property type="entry name" value="Glyco_hydro_3_N_sf"/>
</dbReference>
<keyword evidence="3" id="KW-0858">Xylan degradation</keyword>
<reference evidence="14" key="1">
    <citation type="submission" date="2020-04" db="EMBL/GenBank/DDBJ databases">
        <title>Genome Assembly and Annotation of Botryosphaeria dothidea sdau 11-99, a Latent Pathogen of Apple Fruit Ring Rot in China.</title>
        <authorList>
            <person name="Yu C."/>
            <person name="Diao Y."/>
            <person name="Lu Q."/>
            <person name="Zhao J."/>
            <person name="Cui S."/>
            <person name="Peng C."/>
            <person name="He B."/>
            <person name="Liu H."/>
        </authorList>
    </citation>
    <scope>NUCLEOTIDE SEQUENCE [LARGE SCALE GENOMIC DNA]</scope>
    <source>
        <strain evidence="14">Sdau11-99</strain>
    </source>
</reference>
<organism evidence="14 15">
    <name type="scientific">Botryosphaeria dothidea</name>
    <dbReference type="NCBI Taxonomy" id="55169"/>
    <lineage>
        <taxon>Eukaryota</taxon>
        <taxon>Fungi</taxon>
        <taxon>Dikarya</taxon>
        <taxon>Ascomycota</taxon>
        <taxon>Pezizomycotina</taxon>
        <taxon>Dothideomycetes</taxon>
        <taxon>Dothideomycetes incertae sedis</taxon>
        <taxon>Botryosphaeriales</taxon>
        <taxon>Botryosphaeriaceae</taxon>
        <taxon>Botryosphaeria</taxon>
    </lineage>
</organism>
<dbReference type="Gene3D" id="3.20.20.300">
    <property type="entry name" value="Glycoside hydrolase, family 3, N-terminal domain"/>
    <property type="match status" value="1"/>
</dbReference>
<dbReference type="SUPFAM" id="SSF51445">
    <property type="entry name" value="(Trans)glycosidases"/>
    <property type="match status" value="1"/>
</dbReference>